<evidence type="ECO:0000313" key="1">
    <source>
        <dbReference type="EMBL" id="KAI3782759.1"/>
    </source>
</evidence>
<name>A0ACB9GGW0_CICIN</name>
<accession>A0ACB9GGW0</accession>
<protein>
    <submittedName>
        <fullName evidence="1">Uncharacterized protein</fullName>
    </submittedName>
</protein>
<dbReference type="Proteomes" id="UP001055811">
    <property type="component" value="Linkage Group LG02"/>
</dbReference>
<sequence>MRKEDQERQKCKRSRGQNPKLRKREIKGEKFRVPDVVEEGEMTCVLVFVNRLSRVGGLLFMGKYPCDEF</sequence>
<gene>
    <name evidence="1" type="ORF">L2E82_12814</name>
</gene>
<reference evidence="1 2" key="2">
    <citation type="journal article" date="2022" name="Mol. Ecol. Resour.">
        <title>The genomes of chicory, endive, great burdock and yacon provide insights into Asteraceae paleo-polyploidization history and plant inulin production.</title>
        <authorList>
            <person name="Fan W."/>
            <person name="Wang S."/>
            <person name="Wang H."/>
            <person name="Wang A."/>
            <person name="Jiang F."/>
            <person name="Liu H."/>
            <person name="Zhao H."/>
            <person name="Xu D."/>
            <person name="Zhang Y."/>
        </authorList>
    </citation>
    <scope>NUCLEOTIDE SEQUENCE [LARGE SCALE GENOMIC DNA]</scope>
    <source>
        <strain evidence="2">cv. Punajuju</strain>
        <tissue evidence="1">Leaves</tissue>
    </source>
</reference>
<evidence type="ECO:0000313" key="2">
    <source>
        <dbReference type="Proteomes" id="UP001055811"/>
    </source>
</evidence>
<proteinExistence type="predicted"/>
<organism evidence="1 2">
    <name type="scientific">Cichorium intybus</name>
    <name type="common">Chicory</name>
    <dbReference type="NCBI Taxonomy" id="13427"/>
    <lineage>
        <taxon>Eukaryota</taxon>
        <taxon>Viridiplantae</taxon>
        <taxon>Streptophyta</taxon>
        <taxon>Embryophyta</taxon>
        <taxon>Tracheophyta</taxon>
        <taxon>Spermatophyta</taxon>
        <taxon>Magnoliopsida</taxon>
        <taxon>eudicotyledons</taxon>
        <taxon>Gunneridae</taxon>
        <taxon>Pentapetalae</taxon>
        <taxon>asterids</taxon>
        <taxon>campanulids</taxon>
        <taxon>Asterales</taxon>
        <taxon>Asteraceae</taxon>
        <taxon>Cichorioideae</taxon>
        <taxon>Cichorieae</taxon>
        <taxon>Cichoriinae</taxon>
        <taxon>Cichorium</taxon>
    </lineage>
</organism>
<dbReference type="EMBL" id="CM042010">
    <property type="protein sequence ID" value="KAI3782759.1"/>
    <property type="molecule type" value="Genomic_DNA"/>
</dbReference>
<keyword evidence="2" id="KW-1185">Reference proteome</keyword>
<comment type="caution">
    <text evidence="1">The sequence shown here is derived from an EMBL/GenBank/DDBJ whole genome shotgun (WGS) entry which is preliminary data.</text>
</comment>
<reference evidence="2" key="1">
    <citation type="journal article" date="2022" name="Mol. Ecol. Resour.">
        <title>The genomes of chicory, endive, great burdock and yacon provide insights into Asteraceae palaeo-polyploidization history and plant inulin production.</title>
        <authorList>
            <person name="Fan W."/>
            <person name="Wang S."/>
            <person name="Wang H."/>
            <person name="Wang A."/>
            <person name="Jiang F."/>
            <person name="Liu H."/>
            <person name="Zhao H."/>
            <person name="Xu D."/>
            <person name="Zhang Y."/>
        </authorList>
    </citation>
    <scope>NUCLEOTIDE SEQUENCE [LARGE SCALE GENOMIC DNA]</scope>
    <source>
        <strain evidence="2">cv. Punajuju</strain>
    </source>
</reference>